<feature type="domain" description="RNase H type-1" evidence="1">
    <location>
        <begin position="1"/>
        <end position="31"/>
    </location>
</feature>
<dbReference type="InterPro" id="IPR036397">
    <property type="entry name" value="RNaseH_sf"/>
</dbReference>
<name>A0A8T0FV52_ARGBR</name>
<dbReference type="InterPro" id="IPR002156">
    <property type="entry name" value="RNaseH_domain"/>
</dbReference>
<dbReference type="AlphaFoldDB" id="A0A8T0FV52"/>
<evidence type="ECO:0000313" key="2">
    <source>
        <dbReference type="EMBL" id="KAF8794155.1"/>
    </source>
</evidence>
<evidence type="ECO:0000259" key="1">
    <source>
        <dbReference type="PROSITE" id="PS50879"/>
    </source>
</evidence>
<accession>A0A8T0FV52</accession>
<dbReference type="Proteomes" id="UP000807504">
    <property type="component" value="Unassembled WGS sequence"/>
</dbReference>
<dbReference type="Gene3D" id="3.30.420.10">
    <property type="entry name" value="Ribonuclease H-like superfamily/Ribonuclease H"/>
    <property type="match status" value="1"/>
</dbReference>
<proteinExistence type="predicted"/>
<keyword evidence="3" id="KW-1185">Reference proteome</keyword>
<reference evidence="2" key="2">
    <citation type="submission" date="2020-06" db="EMBL/GenBank/DDBJ databases">
        <authorList>
            <person name="Sheffer M."/>
        </authorList>
    </citation>
    <scope>NUCLEOTIDE SEQUENCE</scope>
</reference>
<sequence length="100" mass="11657">MKNSCTLQWIPAHVGIEGNEQADTLAKEARAVDRTPLSTIILDANAVARQRLYTILRHYNHNCKTQNRAPEGHEDHARWLQTLWRLQKMSRRAARYVAYF</sequence>
<evidence type="ECO:0000313" key="3">
    <source>
        <dbReference type="Proteomes" id="UP000807504"/>
    </source>
</evidence>
<reference evidence="2" key="1">
    <citation type="journal article" date="2020" name="bioRxiv">
        <title>Chromosome-level reference genome of the European wasp spider Argiope bruennichi: a resource for studies on range expansion and evolutionary adaptation.</title>
        <authorList>
            <person name="Sheffer M.M."/>
            <person name="Hoppe A."/>
            <person name="Krehenwinkel H."/>
            <person name="Uhl G."/>
            <person name="Kuss A.W."/>
            <person name="Jensen L."/>
            <person name="Jensen C."/>
            <person name="Gillespie R.G."/>
            <person name="Hoff K.J."/>
            <person name="Prost S."/>
        </authorList>
    </citation>
    <scope>NUCLEOTIDE SEQUENCE</scope>
</reference>
<gene>
    <name evidence="2" type="ORF">HNY73_002162</name>
</gene>
<organism evidence="2 3">
    <name type="scientific">Argiope bruennichi</name>
    <name type="common">Wasp spider</name>
    <name type="synonym">Aranea bruennichi</name>
    <dbReference type="NCBI Taxonomy" id="94029"/>
    <lineage>
        <taxon>Eukaryota</taxon>
        <taxon>Metazoa</taxon>
        <taxon>Ecdysozoa</taxon>
        <taxon>Arthropoda</taxon>
        <taxon>Chelicerata</taxon>
        <taxon>Arachnida</taxon>
        <taxon>Araneae</taxon>
        <taxon>Araneomorphae</taxon>
        <taxon>Entelegynae</taxon>
        <taxon>Araneoidea</taxon>
        <taxon>Araneidae</taxon>
        <taxon>Argiope</taxon>
    </lineage>
</organism>
<protein>
    <recommendedName>
        <fullName evidence="1">RNase H type-1 domain-containing protein</fullName>
    </recommendedName>
</protein>
<comment type="caution">
    <text evidence="2">The sequence shown here is derived from an EMBL/GenBank/DDBJ whole genome shotgun (WGS) entry which is preliminary data.</text>
</comment>
<dbReference type="InterPro" id="IPR012337">
    <property type="entry name" value="RNaseH-like_sf"/>
</dbReference>
<dbReference type="SUPFAM" id="SSF53098">
    <property type="entry name" value="Ribonuclease H-like"/>
    <property type="match status" value="1"/>
</dbReference>
<dbReference type="GO" id="GO:0004523">
    <property type="term" value="F:RNA-DNA hybrid ribonuclease activity"/>
    <property type="evidence" value="ECO:0007669"/>
    <property type="project" value="InterPro"/>
</dbReference>
<dbReference type="EMBL" id="JABXBU010000002">
    <property type="protein sequence ID" value="KAF8794155.1"/>
    <property type="molecule type" value="Genomic_DNA"/>
</dbReference>
<dbReference type="Pfam" id="PF00075">
    <property type="entry name" value="RNase_H"/>
    <property type="match status" value="1"/>
</dbReference>
<dbReference type="PROSITE" id="PS50879">
    <property type="entry name" value="RNASE_H_1"/>
    <property type="match status" value="1"/>
</dbReference>
<dbReference type="GO" id="GO:0003676">
    <property type="term" value="F:nucleic acid binding"/>
    <property type="evidence" value="ECO:0007669"/>
    <property type="project" value="InterPro"/>
</dbReference>